<dbReference type="Proteomes" id="UP000316096">
    <property type="component" value="Unassembled WGS sequence"/>
</dbReference>
<keyword evidence="2" id="KW-1185">Reference proteome</keyword>
<accession>A0A543C0R4</accession>
<organism evidence="1 2">
    <name type="scientific">Actinoallomurus bryophytorum</name>
    <dbReference type="NCBI Taxonomy" id="1490222"/>
    <lineage>
        <taxon>Bacteria</taxon>
        <taxon>Bacillati</taxon>
        <taxon>Actinomycetota</taxon>
        <taxon>Actinomycetes</taxon>
        <taxon>Streptosporangiales</taxon>
        <taxon>Thermomonosporaceae</taxon>
        <taxon>Actinoallomurus</taxon>
    </lineage>
</organism>
<evidence type="ECO:0008006" key="3">
    <source>
        <dbReference type="Google" id="ProtNLM"/>
    </source>
</evidence>
<evidence type="ECO:0000313" key="2">
    <source>
        <dbReference type="Proteomes" id="UP000316096"/>
    </source>
</evidence>
<dbReference type="Pfam" id="PF14281">
    <property type="entry name" value="PDDEXK_4"/>
    <property type="match status" value="1"/>
</dbReference>
<name>A0A543C0R4_9ACTN</name>
<comment type="caution">
    <text evidence="1">The sequence shown here is derived from an EMBL/GenBank/DDBJ whole genome shotgun (WGS) entry which is preliminary data.</text>
</comment>
<evidence type="ECO:0000313" key="1">
    <source>
        <dbReference type="EMBL" id="TQL90665.1"/>
    </source>
</evidence>
<dbReference type="AlphaFoldDB" id="A0A543C0R4"/>
<dbReference type="EMBL" id="VFOZ01000002">
    <property type="protein sequence ID" value="TQL90665.1"/>
    <property type="molecule type" value="Genomic_DNA"/>
</dbReference>
<sequence>MLAMSQGSKELFHSDLLAWYLTRFPILREAVLDAWGVEPDPAADGTGGVRREWRHLDLVVDSPGRQPLVVENKMFSLPNERQLDAYTKTVTALQPAEPSLVLLSLTDPGWRDGRYVGPHTSTPWIYRSYQELMQILYQNRRAVDGADDGFAGVVLDRWLAMLGRLRSLVEMVGRPGLDEPLDLDGESRQQLQRLRLDAPVQKMRFQVVATQVHRRLAGKLPDIDIDVGAGLSNRAGFVGGFADRVGPRLGWQIQQRQFRLAFVVPVGDPGHGRTEHAWQARYEHARRYADYFDFDAVRELVPTAGLERPEGQPLGFQRFNPDFAYRYVPVPGITVGQAIELGVRYMQRAHGFQLQQAG</sequence>
<reference evidence="1 2" key="1">
    <citation type="submission" date="2019-06" db="EMBL/GenBank/DDBJ databases">
        <title>Sequencing the genomes of 1000 actinobacteria strains.</title>
        <authorList>
            <person name="Klenk H.-P."/>
        </authorList>
    </citation>
    <scope>NUCLEOTIDE SEQUENCE [LARGE SCALE GENOMIC DNA]</scope>
    <source>
        <strain evidence="1 2">DSM 102200</strain>
    </source>
</reference>
<protein>
    <recommendedName>
        <fullName evidence="3">PD-(D/E)XK nuclease superfamily protein</fullName>
    </recommendedName>
</protein>
<gene>
    <name evidence="1" type="ORF">FB559_7977</name>
</gene>
<dbReference type="InterPro" id="IPR029470">
    <property type="entry name" value="PDDEXK_4"/>
</dbReference>
<proteinExistence type="predicted"/>